<evidence type="ECO:0000313" key="3">
    <source>
        <dbReference type="EMBL" id="ESR23004.1"/>
    </source>
</evidence>
<organism evidence="3 4">
    <name type="scientific">Lutibaculum baratangense AMV1</name>
    <dbReference type="NCBI Taxonomy" id="631454"/>
    <lineage>
        <taxon>Bacteria</taxon>
        <taxon>Pseudomonadati</taxon>
        <taxon>Pseudomonadota</taxon>
        <taxon>Alphaproteobacteria</taxon>
        <taxon>Hyphomicrobiales</taxon>
        <taxon>Tepidamorphaceae</taxon>
        <taxon>Lutibaculum</taxon>
    </lineage>
</organism>
<feature type="transmembrane region" description="Helical" evidence="1">
    <location>
        <begin position="46"/>
        <end position="68"/>
    </location>
</feature>
<dbReference type="eggNOG" id="ENOG5030KZ6">
    <property type="taxonomic scope" value="Bacteria"/>
</dbReference>
<keyword evidence="4" id="KW-1185">Reference proteome</keyword>
<name>V4RC97_9HYPH</name>
<keyword evidence="1" id="KW-0472">Membrane</keyword>
<accession>V4RC97</accession>
<proteinExistence type="predicted"/>
<dbReference type="InterPro" id="IPR009936">
    <property type="entry name" value="DUF1468"/>
</dbReference>
<evidence type="ECO:0000313" key="4">
    <source>
        <dbReference type="Proteomes" id="UP000017819"/>
    </source>
</evidence>
<feature type="transmembrane region" description="Helical" evidence="1">
    <location>
        <begin position="124"/>
        <end position="145"/>
    </location>
</feature>
<sequence length="154" mass="16738">MRGHDMTRDYHDIVGGLLLIAAGLFVASYAYGHYDIGSVRRMGPGMFPMGAGAILAVLGVFVALPAVFRRSDGWRPLYLRPAAAVCLGVISFALMVRPFGLVPAILVLNVVSSLAVRKPRPLQIAVTGIALCVVAYLIFHLALHLPLTLFRWPW</sequence>
<dbReference type="EMBL" id="AWXZ01000039">
    <property type="protein sequence ID" value="ESR23004.1"/>
    <property type="molecule type" value="Genomic_DNA"/>
</dbReference>
<reference evidence="3 4" key="1">
    <citation type="journal article" date="2014" name="Genome Announc.">
        <title>Draft Genome Sequence of Lutibaculum baratangense Strain AMV1T, Isolated from a Mud Volcano in Andamans, India.</title>
        <authorList>
            <person name="Singh A."/>
            <person name="Sreenivas A."/>
            <person name="Sathyanarayana Reddy G."/>
            <person name="Pinnaka A.K."/>
            <person name="Shivaji S."/>
        </authorList>
    </citation>
    <scope>NUCLEOTIDE SEQUENCE [LARGE SCALE GENOMIC DNA]</scope>
    <source>
        <strain evidence="3 4">AMV1</strain>
    </source>
</reference>
<evidence type="ECO:0000256" key="1">
    <source>
        <dbReference type="SAM" id="Phobius"/>
    </source>
</evidence>
<feature type="domain" description="DUF1468" evidence="2">
    <location>
        <begin position="14"/>
        <end position="147"/>
    </location>
</feature>
<evidence type="ECO:0000259" key="2">
    <source>
        <dbReference type="Pfam" id="PF07331"/>
    </source>
</evidence>
<dbReference type="Pfam" id="PF07331">
    <property type="entry name" value="TctB"/>
    <property type="match status" value="1"/>
</dbReference>
<gene>
    <name evidence="3" type="ORF">N177_3072</name>
</gene>
<keyword evidence="1" id="KW-1133">Transmembrane helix</keyword>
<keyword evidence="1" id="KW-0812">Transmembrane</keyword>
<dbReference type="AlphaFoldDB" id="V4RC97"/>
<dbReference type="Proteomes" id="UP000017819">
    <property type="component" value="Unassembled WGS sequence"/>
</dbReference>
<feature type="transmembrane region" description="Helical" evidence="1">
    <location>
        <begin position="12"/>
        <end position="34"/>
    </location>
</feature>
<comment type="caution">
    <text evidence="3">The sequence shown here is derived from an EMBL/GenBank/DDBJ whole genome shotgun (WGS) entry which is preliminary data.</text>
</comment>
<dbReference type="STRING" id="631454.N177_3072"/>
<protein>
    <recommendedName>
        <fullName evidence="2">DUF1468 domain-containing protein</fullName>
    </recommendedName>
</protein>